<feature type="domain" description="Glycosyltransferase 2-like" evidence="1">
    <location>
        <begin position="7"/>
        <end position="154"/>
    </location>
</feature>
<dbReference type="GO" id="GO:0016740">
    <property type="term" value="F:transferase activity"/>
    <property type="evidence" value="ECO:0007669"/>
    <property type="project" value="UniProtKB-KW"/>
</dbReference>
<gene>
    <name evidence="2" type="ORF">FJV41_27495</name>
</gene>
<dbReference type="CDD" id="cd00761">
    <property type="entry name" value="Glyco_tranf_GTA_type"/>
    <property type="match status" value="1"/>
</dbReference>
<proteinExistence type="predicted"/>
<dbReference type="InterPro" id="IPR001173">
    <property type="entry name" value="Glyco_trans_2-like"/>
</dbReference>
<accession>A0A540WUN5</accession>
<dbReference type="AlphaFoldDB" id="A0A540WUN5"/>
<dbReference type="Proteomes" id="UP000315369">
    <property type="component" value="Unassembled WGS sequence"/>
</dbReference>
<organism evidence="2 3">
    <name type="scientific">Myxococcus llanfairpwllgwyngyllgogerychwyrndrobwllllantysiliogogogochensis</name>
    <dbReference type="NCBI Taxonomy" id="2590453"/>
    <lineage>
        <taxon>Bacteria</taxon>
        <taxon>Pseudomonadati</taxon>
        <taxon>Myxococcota</taxon>
        <taxon>Myxococcia</taxon>
        <taxon>Myxococcales</taxon>
        <taxon>Cystobacterineae</taxon>
        <taxon>Myxococcaceae</taxon>
        <taxon>Myxococcus</taxon>
    </lineage>
</organism>
<sequence length="320" mass="35253">MSSAGVTVVIPTYNGARRVEAPLQALLAQQAPSACFEVVVVDNNSADGTARVVEDSPAVAGLRRRGVDVRVVHEARQGLLFARLCGIQRARREVICFLDDDNIPEPNFLADGLAHFEDAAVGVVVSRIYPRYETPPPPSISRREHLLAINHRMGDDLVDFGAGATLAPTIGAGLWLRRAAVLEAVPWRTPEQLMPDRLGNQLLSGGDIELGFLLGKAGHRRLYAPALKVWHVIPRSRFETRYFFRLIVGVVRSEQTLQARYLGRRSGGMARWKAFARLLGAGLASPVLAFRGDSVREILFVLASRWAQVQGPYPQLHETR</sequence>
<dbReference type="PANTHER" id="PTHR43685">
    <property type="entry name" value="GLYCOSYLTRANSFERASE"/>
    <property type="match status" value="1"/>
</dbReference>
<comment type="caution">
    <text evidence="2">The sequence shown here is derived from an EMBL/GenBank/DDBJ whole genome shotgun (WGS) entry which is preliminary data.</text>
</comment>
<dbReference type="InterPro" id="IPR029044">
    <property type="entry name" value="Nucleotide-diphossugar_trans"/>
</dbReference>
<evidence type="ECO:0000313" key="2">
    <source>
        <dbReference type="EMBL" id="TQF12713.1"/>
    </source>
</evidence>
<evidence type="ECO:0000313" key="3">
    <source>
        <dbReference type="Proteomes" id="UP000315369"/>
    </source>
</evidence>
<dbReference type="RefSeq" id="WP_141645539.1">
    <property type="nucleotide sequence ID" value="NZ_VIFM01000127.1"/>
</dbReference>
<dbReference type="EMBL" id="VIFM01000127">
    <property type="protein sequence ID" value="TQF12713.1"/>
    <property type="molecule type" value="Genomic_DNA"/>
</dbReference>
<evidence type="ECO:0000259" key="1">
    <source>
        <dbReference type="Pfam" id="PF00535"/>
    </source>
</evidence>
<keyword evidence="3" id="KW-1185">Reference proteome</keyword>
<protein>
    <submittedName>
        <fullName evidence="2">Glycosyltransferase</fullName>
    </submittedName>
</protein>
<dbReference type="SUPFAM" id="SSF53448">
    <property type="entry name" value="Nucleotide-diphospho-sugar transferases"/>
    <property type="match status" value="1"/>
</dbReference>
<dbReference type="Gene3D" id="3.90.550.10">
    <property type="entry name" value="Spore Coat Polysaccharide Biosynthesis Protein SpsA, Chain A"/>
    <property type="match status" value="1"/>
</dbReference>
<keyword evidence="2" id="KW-0808">Transferase</keyword>
<dbReference type="Pfam" id="PF00535">
    <property type="entry name" value="Glycos_transf_2"/>
    <property type="match status" value="1"/>
</dbReference>
<dbReference type="OrthoDB" id="5379872at2"/>
<dbReference type="PANTHER" id="PTHR43685:SF3">
    <property type="entry name" value="SLR2126 PROTEIN"/>
    <property type="match status" value="1"/>
</dbReference>
<name>A0A540WUN5_9BACT</name>
<reference evidence="2 3" key="1">
    <citation type="submission" date="2019-06" db="EMBL/GenBank/DDBJ databases">
        <authorList>
            <person name="Livingstone P."/>
            <person name="Whitworth D."/>
        </authorList>
    </citation>
    <scope>NUCLEOTIDE SEQUENCE [LARGE SCALE GENOMIC DNA]</scope>
    <source>
        <strain evidence="2 3">AM401</strain>
    </source>
</reference>
<dbReference type="InterPro" id="IPR050834">
    <property type="entry name" value="Glycosyltransf_2"/>
</dbReference>